<accession>A0A6J5SVY3</accession>
<protein>
    <submittedName>
        <fullName evidence="2">Uncharacterized protein</fullName>
    </submittedName>
</protein>
<proteinExistence type="predicted"/>
<dbReference type="EMBL" id="LR797480">
    <property type="protein sequence ID" value="CAB4219678.1"/>
    <property type="molecule type" value="Genomic_DNA"/>
</dbReference>
<reference evidence="2" key="1">
    <citation type="submission" date="2020-05" db="EMBL/GenBank/DDBJ databases">
        <authorList>
            <person name="Chiriac C."/>
            <person name="Salcher M."/>
            <person name="Ghai R."/>
            <person name="Kavagutti S V."/>
        </authorList>
    </citation>
    <scope>NUCLEOTIDE SEQUENCE</scope>
</reference>
<sequence>MTITANQPEPTMWEVMRAIEVLTLGQRDILTEVRSTYVRQDVYDETLKTRAAEKVTADAEEERHVVRLTKLESKNEWMFRLLLGTLATSVAGVITELIRIRN</sequence>
<gene>
    <name evidence="1" type="ORF">UFOVP1467_12</name>
    <name evidence="2" type="ORF">UFOVP1616_59</name>
</gene>
<organism evidence="2">
    <name type="scientific">uncultured Caudovirales phage</name>
    <dbReference type="NCBI Taxonomy" id="2100421"/>
    <lineage>
        <taxon>Viruses</taxon>
        <taxon>Duplodnaviria</taxon>
        <taxon>Heunggongvirae</taxon>
        <taxon>Uroviricota</taxon>
        <taxon>Caudoviricetes</taxon>
        <taxon>Peduoviridae</taxon>
        <taxon>Maltschvirus</taxon>
        <taxon>Maltschvirus maltsch</taxon>
    </lineage>
</organism>
<evidence type="ECO:0000313" key="2">
    <source>
        <dbReference type="EMBL" id="CAB4219678.1"/>
    </source>
</evidence>
<name>A0A6J5SVY3_9CAUD</name>
<dbReference type="EMBL" id="LR797420">
    <property type="protein sequence ID" value="CAB4214919.1"/>
    <property type="molecule type" value="Genomic_DNA"/>
</dbReference>
<evidence type="ECO:0000313" key="1">
    <source>
        <dbReference type="EMBL" id="CAB4214919.1"/>
    </source>
</evidence>